<evidence type="ECO:0000259" key="30">
    <source>
        <dbReference type="PROSITE" id="PS51194"/>
    </source>
</evidence>
<evidence type="ECO:0000256" key="3">
    <source>
        <dbReference type="ARBA" id="ARBA00007504"/>
    </source>
</evidence>
<dbReference type="SMART" id="SM00954">
    <property type="entry name" value="RelA_SpoT"/>
    <property type="match status" value="1"/>
</dbReference>
<dbReference type="Pfam" id="PF19833">
    <property type="entry name" value="RecG_dom3_C"/>
    <property type="match status" value="1"/>
</dbReference>
<evidence type="ECO:0000259" key="29">
    <source>
        <dbReference type="PROSITE" id="PS51192"/>
    </source>
</evidence>
<evidence type="ECO:0000256" key="8">
    <source>
        <dbReference type="ARBA" id="ARBA00022679"/>
    </source>
</evidence>
<evidence type="ECO:0000259" key="31">
    <source>
        <dbReference type="PROSITE" id="PS51831"/>
    </source>
</evidence>
<keyword evidence="34" id="KW-1185">Reference proteome</keyword>
<dbReference type="GO" id="GO:0008728">
    <property type="term" value="F:GTP diphosphokinase activity"/>
    <property type="evidence" value="ECO:0007669"/>
    <property type="project" value="UniProtKB-EC"/>
</dbReference>
<feature type="domain" description="Helicase ATP-binding" evidence="29">
    <location>
        <begin position="1062"/>
        <end position="1226"/>
    </location>
</feature>
<comment type="catalytic activity">
    <reaction evidence="23">
        <text>ATP + H2O = ADP + phosphate + H(+)</text>
        <dbReference type="Rhea" id="RHEA:13065"/>
        <dbReference type="ChEBI" id="CHEBI:15377"/>
        <dbReference type="ChEBI" id="CHEBI:15378"/>
        <dbReference type="ChEBI" id="CHEBI:30616"/>
        <dbReference type="ChEBI" id="CHEBI:43474"/>
        <dbReference type="ChEBI" id="CHEBI:456216"/>
        <dbReference type="EC" id="5.6.2.4"/>
    </reaction>
</comment>
<dbReference type="Pfam" id="PF13291">
    <property type="entry name" value="ACT_4"/>
    <property type="match status" value="1"/>
</dbReference>
<comment type="catalytic activity">
    <reaction evidence="22">
        <text>RNA(n) + a ribonucleoside 5'-triphosphate = RNA(n+1) + diphosphate</text>
        <dbReference type="Rhea" id="RHEA:21248"/>
        <dbReference type="Rhea" id="RHEA-COMP:14527"/>
        <dbReference type="Rhea" id="RHEA-COMP:17342"/>
        <dbReference type="ChEBI" id="CHEBI:33019"/>
        <dbReference type="ChEBI" id="CHEBI:61557"/>
        <dbReference type="ChEBI" id="CHEBI:140395"/>
        <dbReference type="EC" id="2.7.7.6"/>
    </reaction>
</comment>
<evidence type="ECO:0000256" key="19">
    <source>
        <dbReference type="ARBA" id="ARBA00023235"/>
    </source>
</evidence>
<dbReference type="FunFam" id="3.30.460.10:FF:000001">
    <property type="entry name" value="GTP pyrophosphokinase RelA"/>
    <property type="match status" value="1"/>
</dbReference>
<keyword evidence="19" id="KW-0413">Isomerase</keyword>
<dbReference type="InterPro" id="IPR033454">
    <property type="entry name" value="RecG_wedge"/>
</dbReference>
<dbReference type="SUPFAM" id="SSF50249">
    <property type="entry name" value="Nucleic acid-binding proteins"/>
    <property type="match status" value="1"/>
</dbReference>
<comment type="similarity">
    <text evidence="3">Belongs to the helicase family. RecG subfamily.</text>
</comment>
<dbReference type="SUPFAM" id="SSF55298">
    <property type="entry name" value="YjgF-like"/>
    <property type="match status" value="1"/>
</dbReference>
<evidence type="ECO:0000256" key="13">
    <source>
        <dbReference type="ARBA" id="ARBA00022806"/>
    </source>
</evidence>
<comment type="catalytic activity">
    <reaction evidence="20">
        <text>Couples ATP hydrolysis with the unwinding of duplex DNA by translocating in the 3'-5' direction.</text>
        <dbReference type="EC" id="5.6.2.4"/>
    </reaction>
</comment>
<dbReference type="Gene3D" id="3.40.50.300">
    <property type="entry name" value="P-loop containing nucleotide triphosphate hydrolases"/>
    <property type="match status" value="2"/>
</dbReference>
<dbReference type="GO" id="GO:0000428">
    <property type="term" value="C:DNA-directed RNA polymerase complex"/>
    <property type="evidence" value="ECO:0007669"/>
    <property type="project" value="UniProtKB-KW"/>
</dbReference>
<proteinExistence type="inferred from homology"/>
<gene>
    <name evidence="33" type="primary">spoT</name>
    <name evidence="33" type="ORF">SNEC2469_LOCUS16436</name>
</gene>
<evidence type="ECO:0000256" key="9">
    <source>
        <dbReference type="ARBA" id="ARBA00022695"/>
    </source>
</evidence>
<dbReference type="EC" id="2.7.6.5" evidence="5"/>
<dbReference type="SUPFAM" id="SSF52540">
    <property type="entry name" value="P-loop containing nucleoside triphosphate hydrolases"/>
    <property type="match status" value="2"/>
</dbReference>
<dbReference type="Pfam" id="PF17191">
    <property type="entry name" value="RecG_wedge"/>
    <property type="match status" value="1"/>
</dbReference>
<dbReference type="InterPro" id="IPR003716">
    <property type="entry name" value="DNA-dir_RNA_pol_omega"/>
</dbReference>
<dbReference type="InterPro" id="IPR011545">
    <property type="entry name" value="DEAD/DEAH_box_helicase_dom"/>
</dbReference>
<dbReference type="EC" id="5.6.2.4" evidence="21"/>
<dbReference type="InterPro" id="IPR045562">
    <property type="entry name" value="RecG_dom3_C"/>
</dbReference>
<comment type="similarity">
    <text evidence="2">Belongs to the RelA/SpoT family.</text>
</comment>
<keyword evidence="14" id="KW-0067">ATP-binding</keyword>
<protein>
    <recommendedName>
        <fullName evidence="6">ATP-dependent DNA helicase RecG</fullName>
        <ecNumber evidence="5">2.7.6.5</ecNumber>
        <ecNumber evidence="4">2.7.7.6</ecNumber>
        <ecNumber evidence="21">5.6.2.4</ecNumber>
    </recommendedName>
    <alternativeName>
        <fullName evidence="24">DNA branch migration protein RecG</fullName>
    </alternativeName>
    <alternativeName>
        <fullName evidence="25">Probable DNA 3'-5' helicase RecG</fullName>
    </alternativeName>
    <alternativeName>
        <fullName evidence="26">Putative GTP diphosphokinase RSH1, chloroplastic</fullName>
    </alternativeName>
    <alternativeName>
        <fullName evidence="27">RelA/SpoT homolog 1</fullName>
    </alternativeName>
    <alternativeName>
        <fullName evidence="28">ppGpp synthetase RSH1</fullName>
    </alternativeName>
</protein>
<evidence type="ECO:0000256" key="28">
    <source>
        <dbReference type="ARBA" id="ARBA00082153"/>
    </source>
</evidence>
<dbReference type="InterPro" id="IPR002912">
    <property type="entry name" value="ACT_dom"/>
</dbReference>
<dbReference type="PROSITE" id="PS51194">
    <property type="entry name" value="HELICASE_CTER"/>
    <property type="match status" value="1"/>
</dbReference>
<dbReference type="InterPro" id="IPR012675">
    <property type="entry name" value="Beta-grasp_dom_sf"/>
</dbReference>
<evidence type="ECO:0000256" key="15">
    <source>
        <dbReference type="ARBA" id="ARBA00023125"/>
    </source>
</evidence>
<dbReference type="PROSITE" id="PS51880">
    <property type="entry name" value="TGS"/>
    <property type="match status" value="1"/>
</dbReference>
<dbReference type="CDD" id="cd00077">
    <property type="entry name" value="HDc"/>
    <property type="match status" value="1"/>
</dbReference>
<dbReference type="InterPro" id="IPR036161">
    <property type="entry name" value="RPB6/omega-like_sf"/>
</dbReference>
<dbReference type="InterPro" id="IPR014001">
    <property type="entry name" value="Helicase_ATP-bd"/>
</dbReference>
<dbReference type="PANTHER" id="PTHR47964">
    <property type="entry name" value="ATP-DEPENDENT DNA HELICASE HOMOLOG RECG, CHLOROPLASTIC"/>
    <property type="match status" value="1"/>
</dbReference>
<accession>A0A812UI28</accession>
<dbReference type="Pfam" id="PF00270">
    <property type="entry name" value="DEAD"/>
    <property type="match status" value="1"/>
</dbReference>
<dbReference type="PROSITE" id="PS51831">
    <property type="entry name" value="HD"/>
    <property type="match status" value="1"/>
</dbReference>
<dbReference type="InterPro" id="IPR043519">
    <property type="entry name" value="NT_sf"/>
</dbReference>
<keyword evidence="12" id="KW-0378">Hydrolase</keyword>
<dbReference type="NCBIfam" id="TIGR00690">
    <property type="entry name" value="rpoZ"/>
    <property type="match status" value="1"/>
</dbReference>
<keyword evidence="18" id="KW-0234">DNA repair</keyword>
<feature type="domain" description="HD" evidence="31">
    <location>
        <begin position="127"/>
        <end position="225"/>
    </location>
</feature>
<sequence>MLATRRARSLRTYGNEPLVPEENDKATVIALREIAEGLISHEMLDSQEVSQEDEDVEVSFDFSQSFRENRQLEEAAKRPEVAAPATIVSLTKRISYLTPEQIADVRRAHAYAQTAHKGQWRRTGHPYITHPTAVAQILAEMRMDHQTLMAALLHDVIEDSDANKSTLRDEFGRAVAEIVDGVSKLTKIFSSRAEAQAENFQKMALAMAKDIRVIMVKMADRLHNMRTIGVMSAQQRKRIARETLDFYAPIANRLGINTIKMELEELGFKALYPLRADRIERAVASARGNRKELMEEIASTMTAALNRDGIDAKVISREKHLYSIYRKMKSQQKSFNEIMDVFGFRIVVDRVDACYRTLGVVHNLFSPVAGRFKDYIAIPKANGYQSLHTSLFGMHGVPIEVQIRTKQMEAVAETGIAGHWLYKSGESDFEPSQRRARQWAQDLLELQRQAGNPLEFIESLKLDLFPDEVYVFTPKGEIMELPSGACPIDFAYMVHTDIGNSCVACRIDRNLAPLSQQLQSGQSVEIITSTDARVNPDWLTFVVTSRARSAIRVALKQQQSGESIALGRKLLNRALGNANMSINDLDFRRLRKVFTDMGVRKLNDLLTAIGNGELMAYVAAQKLLAADNPDYEAVTVEGGGPVSIRGGEGLVIHYGRCCGPVPGDQIVGHMTPGKGFVVHIETCANISEIRRRAAREIIPARWEKVTEGEFRTTLVLNVNRRKGILAEVAAEVSAADAGVENISVEERNAEISTLAIGITVKNRSHLARVMRRLHNVQAADGSLSDCVKLTIYLTDLGNFAEVNEVMASFFDGVGPKLEATLAKLGIFRLLDLLLHLPSRYQDRSKITPIASIAPGEECLIEGSVVASNIQFGKRRSLKVTIRDDSGEVQLRFFHFSRYQQTALEQAQSLRVYGEFRFFGRELTAVHPDYEVFDHDPPPLSQTLTPIYPTTAGLGQGRLRNLIASLCRLEWPDIAGTPFSKLQFLHQPPAGTALHEIEAVQEDIAFDELCAYYLVMKGRALKRQQESAIALGQATGLGRMLLQNLGFRLTRAQAKVVKEVLTDLEKPVPMLRLVQGDVGSGKTVIAAFAAIRAAEHNSQTALMAPTELLAEQHYLNFSAWLSPLNIRVVLLTGQLPAKVQKERLADIASGDAQVVIGTHALFQRAVTFDRLALSIIDEQHRFGVHQRMALQNKAANGRQPHQLVMTATPIPRTLTMALYADMDVSVIDELPKGRQPITTHTVEASKRGQVVEQVARALSQGQQAYWVCTLIEDSDDLDAVSAEHMYQALTEALPAFRVGLLHGRMKSDEKISVMQAFKAHQLNLLVATTVVEVGVDVPNATLMVMEDADRLGLAQLHQLRGRVGRGSLASHCYLLFSQGLSKAAKTRLTAMRESQDGFYLAEQDLKLRGPGDILGTRQAGEQSFRVADLGLHAHLMPRVIRSCDALLQASAGSSDAEKMTQLLAAWAPADSGHLNV</sequence>
<organism evidence="33 34">
    <name type="scientific">Symbiodinium necroappetens</name>
    <dbReference type="NCBI Taxonomy" id="1628268"/>
    <lineage>
        <taxon>Eukaryota</taxon>
        <taxon>Sar</taxon>
        <taxon>Alveolata</taxon>
        <taxon>Dinophyceae</taxon>
        <taxon>Suessiales</taxon>
        <taxon>Symbiodiniaceae</taxon>
        <taxon>Symbiodinium</taxon>
    </lineage>
</organism>
<dbReference type="Gene3D" id="3.30.70.260">
    <property type="match status" value="1"/>
</dbReference>
<dbReference type="InterPro" id="IPR007685">
    <property type="entry name" value="RelA_SpoT"/>
</dbReference>
<evidence type="ECO:0000256" key="23">
    <source>
        <dbReference type="ARBA" id="ARBA00048988"/>
    </source>
</evidence>
<evidence type="ECO:0000256" key="6">
    <source>
        <dbReference type="ARBA" id="ARBA00017846"/>
    </source>
</evidence>
<dbReference type="FunFam" id="1.10.3210.10:FF:000001">
    <property type="entry name" value="GTP pyrophosphokinase RelA"/>
    <property type="match status" value="1"/>
</dbReference>
<dbReference type="Gene3D" id="3.90.940.10">
    <property type="match status" value="1"/>
</dbReference>
<dbReference type="InterPro" id="IPR006674">
    <property type="entry name" value="HD_domain"/>
</dbReference>
<comment type="caution">
    <text evidence="33">The sequence shown here is derived from an EMBL/GenBank/DDBJ whole genome shotgun (WGS) entry which is preliminary data.</text>
</comment>
<evidence type="ECO:0000256" key="5">
    <source>
        <dbReference type="ARBA" id="ARBA00013251"/>
    </source>
</evidence>
<dbReference type="InterPro" id="IPR004811">
    <property type="entry name" value="RelA/Spo_fam"/>
</dbReference>
<dbReference type="Pfam" id="PF00271">
    <property type="entry name" value="Helicase_C"/>
    <property type="match status" value="1"/>
</dbReference>
<dbReference type="EMBL" id="CAJNJA010026807">
    <property type="protein sequence ID" value="CAE7565639.1"/>
    <property type="molecule type" value="Genomic_DNA"/>
</dbReference>
<dbReference type="OrthoDB" id="447535at2759"/>
<evidence type="ECO:0000256" key="2">
    <source>
        <dbReference type="ARBA" id="ARBA00007476"/>
    </source>
</evidence>
<dbReference type="Gene3D" id="3.10.20.30">
    <property type="match status" value="1"/>
</dbReference>
<dbReference type="InterPro" id="IPR006110">
    <property type="entry name" value="Pol_omega/Rpo6/RPB6"/>
</dbReference>
<dbReference type="InterPro" id="IPR045600">
    <property type="entry name" value="RelA/SpoT_AH_RIS"/>
</dbReference>
<feature type="domain" description="TGS" evidence="32">
    <location>
        <begin position="467"/>
        <end position="528"/>
    </location>
</feature>
<dbReference type="GO" id="GO:0006310">
    <property type="term" value="P:DNA recombination"/>
    <property type="evidence" value="ECO:0007669"/>
    <property type="project" value="UniProtKB-KW"/>
</dbReference>
<dbReference type="GO" id="GO:0005524">
    <property type="term" value="F:ATP binding"/>
    <property type="evidence" value="ECO:0007669"/>
    <property type="project" value="UniProtKB-KW"/>
</dbReference>
<dbReference type="InterPro" id="IPR012340">
    <property type="entry name" value="NA-bd_OB-fold"/>
</dbReference>
<dbReference type="NCBIfam" id="TIGR00643">
    <property type="entry name" value="recG"/>
    <property type="match status" value="1"/>
</dbReference>
<evidence type="ECO:0000256" key="11">
    <source>
        <dbReference type="ARBA" id="ARBA00022763"/>
    </source>
</evidence>
<dbReference type="NCBIfam" id="NF008168">
    <property type="entry name" value="PRK10917.2-2"/>
    <property type="match status" value="1"/>
</dbReference>
<evidence type="ECO:0000256" key="24">
    <source>
        <dbReference type="ARBA" id="ARBA00049803"/>
    </source>
</evidence>
<keyword evidence="8" id="KW-0808">Transferase</keyword>
<feature type="domain" description="Helicase C-terminal" evidence="30">
    <location>
        <begin position="1249"/>
        <end position="1405"/>
    </location>
</feature>
<dbReference type="Gene3D" id="2.40.50.140">
    <property type="entry name" value="Nucleic acid-binding proteins"/>
    <property type="match status" value="1"/>
</dbReference>
<dbReference type="FunFam" id="3.10.20.30:FF:000002">
    <property type="entry name" value="GTP pyrophosphokinase (RelA/SpoT)"/>
    <property type="match status" value="1"/>
</dbReference>
<dbReference type="SUPFAM" id="SSF109604">
    <property type="entry name" value="HD-domain/PDEase-like"/>
    <property type="match status" value="1"/>
</dbReference>
<evidence type="ECO:0000256" key="7">
    <source>
        <dbReference type="ARBA" id="ARBA00022478"/>
    </source>
</evidence>
<evidence type="ECO:0000259" key="32">
    <source>
        <dbReference type="PROSITE" id="PS51880"/>
    </source>
</evidence>
<evidence type="ECO:0000256" key="10">
    <source>
        <dbReference type="ARBA" id="ARBA00022741"/>
    </source>
</evidence>
<dbReference type="GO" id="GO:0043138">
    <property type="term" value="F:3'-5' DNA helicase activity"/>
    <property type="evidence" value="ECO:0007669"/>
    <property type="project" value="UniProtKB-EC"/>
</dbReference>
<evidence type="ECO:0000256" key="4">
    <source>
        <dbReference type="ARBA" id="ARBA00012418"/>
    </source>
</evidence>
<dbReference type="InterPro" id="IPR004095">
    <property type="entry name" value="TGS"/>
</dbReference>
<dbReference type="GO" id="GO:0006351">
    <property type="term" value="P:DNA-templated transcription"/>
    <property type="evidence" value="ECO:0007669"/>
    <property type="project" value="InterPro"/>
</dbReference>
<dbReference type="InterPro" id="IPR027417">
    <property type="entry name" value="P-loop_NTPase"/>
</dbReference>
<dbReference type="Pfam" id="PF02824">
    <property type="entry name" value="TGS"/>
    <property type="match status" value="1"/>
</dbReference>
<keyword evidence="15" id="KW-0238">DNA-binding</keyword>
<evidence type="ECO:0000256" key="21">
    <source>
        <dbReference type="ARBA" id="ARBA00034808"/>
    </source>
</evidence>
<keyword evidence="9" id="KW-0548">Nucleotidyltransferase</keyword>
<dbReference type="GO" id="GO:0006281">
    <property type="term" value="P:DNA repair"/>
    <property type="evidence" value="ECO:0007669"/>
    <property type="project" value="UniProtKB-KW"/>
</dbReference>
<dbReference type="Pfam" id="PF19296">
    <property type="entry name" value="RelA_AH_RIS"/>
    <property type="match status" value="1"/>
</dbReference>
<evidence type="ECO:0000256" key="27">
    <source>
        <dbReference type="ARBA" id="ARBA00075768"/>
    </source>
</evidence>
<dbReference type="SMART" id="SM00487">
    <property type="entry name" value="DEXDc"/>
    <property type="match status" value="1"/>
</dbReference>
<dbReference type="CDD" id="cd00448">
    <property type="entry name" value="YjgF_YER057c_UK114_family"/>
    <property type="match status" value="1"/>
</dbReference>
<reference evidence="33" key="1">
    <citation type="submission" date="2021-02" db="EMBL/GenBank/DDBJ databases">
        <authorList>
            <person name="Dougan E. K."/>
            <person name="Rhodes N."/>
            <person name="Thang M."/>
            <person name="Chan C."/>
        </authorList>
    </citation>
    <scope>NUCLEOTIDE SEQUENCE</scope>
</reference>
<evidence type="ECO:0000256" key="20">
    <source>
        <dbReference type="ARBA" id="ARBA00034617"/>
    </source>
</evidence>
<dbReference type="PANTHER" id="PTHR47964:SF1">
    <property type="entry name" value="ATP-DEPENDENT DNA HELICASE HOMOLOG RECG, CHLOROPLASTIC"/>
    <property type="match status" value="1"/>
</dbReference>
<dbReference type="NCBIfam" id="NF008163">
    <property type="entry name" value="PRK10917.1-1"/>
    <property type="match status" value="1"/>
</dbReference>
<dbReference type="InterPro" id="IPR004609">
    <property type="entry name" value="ATP-dep_DNA_helicase_RecG"/>
</dbReference>
<keyword evidence="7" id="KW-0240">DNA-directed RNA polymerase</keyword>
<dbReference type="InterPro" id="IPR033655">
    <property type="entry name" value="TGS_RelA/SpoT"/>
</dbReference>
<evidence type="ECO:0000256" key="22">
    <source>
        <dbReference type="ARBA" id="ARBA00048552"/>
    </source>
</evidence>
<evidence type="ECO:0000256" key="1">
    <source>
        <dbReference type="ARBA" id="ARBA00006711"/>
    </source>
</evidence>
<evidence type="ECO:0000256" key="25">
    <source>
        <dbReference type="ARBA" id="ARBA00049819"/>
    </source>
</evidence>
<dbReference type="Pfam" id="PF01192">
    <property type="entry name" value="RNA_pol_Rpb6"/>
    <property type="match status" value="1"/>
</dbReference>
<dbReference type="CDD" id="cd17992">
    <property type="entry name" value="DEXHc_RecG"/>
    <property type="match status" value="1"/>
</dbReference>
<keyword evidence="17" id="KW-0233">DNA recombination</keyword>
<dbReference type="CDD" id="cd04488">
    <property type="entry name" value="RecG_wedge_OBF"/>
    <property type="match status" value="1"/>
</dbReference>
<comment type="similarity">
    <text evidence="1">Belongs to the RNA polymerase subunit omega family.</text>
</comment>
<dbReference type="PROSITE" id="PS51192">
    <property type="entry name" value="HELICASE_ATP_BIND_1"/>
    <property type="match status" value="1"/>
</dbReference>
<dbReference type="GO" id="GO:0003899">
    <property type="term" value="F:DNA-directed RNA polymerase activity"/>
    <property type="evidence" value="ECO:0007669"/>
    <property type="project" value="UniProtKB-EC"/>
</dbReference>
<evidence type="ECO:0000313" key="34">
    <source>
        <dbReference type="Proteomes" id="UP000601435"/>
    </source>
</evidence>
<dbReference type="GO" id="GO:0003677">
    <property type="term" value="F:DNA binding"/>
    <property type="evidence" value="ECO:0007669"/>
    <property type="project" value="UniProtKB-KW"/>
</dbReference>
<dbReference type="SUPFAM" id="SSF81271">
    <property type="entry name" value="TGS-like"/>
    <property type="match status" value="1"/>
</dbReference>
<keyword evidence="13" id="KW-0347">Helicase</keyword>
<dbReference type="Gene3D" id="1.10.3210.10">
    <property type="entry name" value="Hypothetical protein af1432"/>
    <property type="match status" value="1"/>
</dbReference>
<keyword evidence="11" id="KW-0227">DNA damage</keyword>
<dbReference type="InterPro" id="IPR001650">
    <property type="entry name" value="Helicase_C-like"/>
</dbReference>
<dbReference type="SMART" id="SM00490">
    <property type="entry name" value="HELICc"/>
    <property type="match status" value="1"/>
</dbReference>
<dbReference type="Proteomes" id="UP000601435">
    <property type="component" value="Unassembled WGS sequence"/>
</dbReference>
<keyword evidence="10" id="KW-0547">Nucleotide-binding</keyword>
<dbReference type="SMART" id="SM00471">
    <property type="entry name" value="HDc"/>
    <property type="match status" value="1"/>
</dbReference>
<dbReference type="InterPro" id="IPR003607">
    <property type="entry name" value="HD/PDEase_dom"/>
</dbReference>
<dbReference type="InterPro" id="IPR035959">
    <property type="entry name" value="RutC-like_sf"/>
</dbReference>
<evidence type="ECO:0000256" key="12">
    <source>
        <dbReference type="ARBA" id="ARBA00022801"/>
    </source>
</evidence>
<name>A0A812UI28_9DINO</name>
<dbReference type="NCBIfam" id="TIGR00691">
    <property type="entry name" value="spoT_relA"/>
    <property type="match status" value="1"/>
</dbReference>
<evidence type="ECO:0000256" key="18">
    <source>
        <dbReference type="ARBA" id="ARBA00023204"/>
    </source>
</evidence>
<evidence type="ECO:0000256" key="17">
    <source>
        <dbReference type="ARBA" id="ARBA00023172"/>
    </source>
</evidence>
<dbReference type="FunFam" id="3.40.50.300:FF:000391">
    <property type="entry name" value="ATP-dependent DNA helicase RecG"/>
    <property type="match status" value="1"/>
</dbReference>
<dbReference type="CDD" id="cd01668">
    <property type="entry name" value="TGS_RSH"/>
    <property type="match status" value="1"/>
</dbReference>
<dbReference type="EC" id="2.7.7.6" evidence="4"/>
<dbReference type="InterPro" id="IPR047112">
    <property type="entry name" value="RecG/Mfd"/>
</dbReference>
<dbReference type="Pfam" id="PF04607">
    <property type="entry name" value="RelA_SpoT"/>
    <property type="match status" value="1"/>
</dbReference>
<evidence type="ECO:0000256" key="14">
    <source>
        <dbReference type="ARBA" id="ARBA00022840"/>
    </source>
</evidence>
<dbReference type="SUPFAM" id="SSF63562">
    <property type="entry name" value="RPB6/omega subunit-like"/>
    <property type="match status" value="1"/>
</dbReference>
<dbReference type="SUPFAM" id="SSF81301">
    <property type="entry name" value="Nucleotidyltransferase"/>
    <property type="match status" value="1"/>
</dbReference>
<dbReference type="Gene3D" id="3.30.460.10">
    <property type="entry name" value="Beta Polymerase, domain 2"/>
    <property type="match status" value="1"/>
</dbReference>
<dbReference type="InterPro" id="IPR012676">
    <property type="entry name" value="TGS-like"/>
</dbReference>
<evidence type="ECO:0000256" key="26">
    <source>
        <dbReference type="ARBA" id="ARBA00070102"/>
    </source>
</evidence>
<evidence type="ECO:0000313" key="33">
    <source>
        <dbReference type="EMBL" id="CAE7565639.1"/>
    </source>
</evidence>
<dbReference type="CDD" id="cd05399">
    <property type="entry name" value="NT_Rel-Spo_like"/>
    <property type="match status" value="1"/>
</dbReference>
<keyword evidence="16" id="KW-0804">Transcription</keyword>
<dbReference type="GO" id="GO:0015969">
    <property type="term" value="P:guanosine tetraphosphate metabolic process"/>
    <property type="evidence" value="ECO:0007669"/>
    <property type="project" value="InterPro"/>
</dbReference>
<dbReference type="Pfam" id="PF13328">
    <property type="entry name" value="HD_4"/>
    <property type="match status" value="1"/>
</dbReference>
<evidence type="ECO:0000256" key="16">
    <source>
        <dbReference type="ARBA" id="ARBA00023163"/>
    </source>
</evidence>
<dbReference type="GO" id="GO:0016787">
    <property type="term" value="F:hydrolase activity"/>
    <property type="evidence" value="ECO:0007669"/>
    <property type="project" value="UniProtKB-KW"/>
</dbReference>